<evidence type="ECO:0000256" key="4">
    <source>
        <dbReference type="ARBA" id="ARBA00022475"/>
    </source>
</evidence>
<dbReference type="InterPro" id="IPR006260">
    <property type="entry name" value="TonB/TolA_C"/>
</dbReference>
<evidence type="ECO:0000256" key="3">
    <source>
        <dbReference type="ARBA" id="ARBA00022448"/>
    </source>
</evidence>
<keyword evidence="8 11" id="KW-1133">Transmembrane helix</keyword>
<evidence type="ECO:0000256" key="9">
    <source>
        <dbReference type="ARBA" id="ARBA00023136"/>
    </source>
</evidence>
<comment type="subcellular location">
    <subcellularLocation>
        <location evidence="1">Cell inner membrane</location>
        <topology evidence="1">Single-pass membrane protein</topology>
        <orientation evidence="1">Periplasmic side</orientation>
    </subcellularLocation>
</comment>
<dbReference type="PANTHER" id="PTHR33446:SF11">
    <property type="entry name" value="TONB3"/>
    <property type="match status" value="1"/>
</dbReference>
<name>A0ABT7VTF7_9GAMM</name>
<evidence type="ECO:0000256" key="11">
    <source>
        <dbReference type="SAM" id="Phobius"/>
    </source>
</evidence>
<organism evidence="13 14">
    <name type="scientific">Candidatus Marithioploca araucensis</name>
    <dbReference type="NCBI Taxonomy" id="70273"/>
    <lineage>
        <taxon>Bacteria</taxon>
        <taxon>Pseudomonadati</taxon>
        <taxon>Pseudomonadota</taxon>
        <taxon>Gammaproteobacteria</taxon>
        <taxon>Thiotrichales</taxon>
        <taxon>Thiotrichaceae</taxon>
        <taxon>Candidatus Marithioploca</taxon>
    </lineage>
</organism>
<evidence type="ECO:0000256" key="6">
    <source>
        <dbReference type="ARBA" id="ARBA00022692"/>
    </source>
</evidence>
<evidence type="ECO:0000256" key="7">
    <source>
        <dbReference type="ARBA" id="ARBA00022927"/>
    </source>
</evidence>
<dbReference type="NCBIfam" id="TIGR01352">
    <property type="entry name" value="tonB_Cterm"/>
    <property type="match status" value="1"/>
</dbReference>
<evidence type="ECO:0000313" key="13">
    <source>
        <dbReference type="EMBL" id="MDM8562854.1"/>
    </source>
</evidence>
<comment type="similarity">
    <text evidence="2">Belongs to the TonB family.</text>
</comment>
<comment type="caution">
    <text evidence="13">The sequence shown here is derived from an EMBL/GenBank/DDBJ whole genome shotgun (WGS) entry which is preliminary data.</text>
</comment>
<keyword evidence="7" id="KW-0653">Protein transport</keyword>
<proteinExistence type="inferred from homology"/>
<dbReference type="Proteomes" id="UP001171945">
    <property type="component" value="Unassembled WGS sequence"/>
</dbReference>
<keyword evidence="9 11" id="KW-0472">Membrane</keyword>
<keyword evidence="14" id="KW-1185">Reference proteome</keyword>
<dbReference type="EMBL" id="JAUCGM010000318">
    <property type="protein sequence ID" value="MDM8562854.1"/>
    <property type="molecule type" value="Genomic_DNA"/>
</dbReference>
<dbReference type="InterPro" id="IPR051045">
    <property type="entry name" value="TonB-dependent_transducer"/>
</dbReference>
<dbReference type="PANTHER" id="PTHR33446">
    <property type="entry name" value="PROTEIN TONB-RELATED"/>
    <property type="match status" value="1"/>
</dbReference>
<evidence type="ECO:0000259" key="12">
    <source>
        <dbReference type="Pfam" id="PF03544"/>
    </source>
</evidence>
<protein>
    <submittedName>
        <fullName evidence="13">TonB family protein</fullName>
    </submittedName>
</protein>
<feature type="region of interest" description="Disordered" evidence="10">
    <location>
        <begin position="125"/>
        <end position="152"/>
    </location>
</feature>
<gene>
    <name evidence="13" type="ORF">QUF54_05815</name>
</gene>
<evidence type="ECO:0000256" key="2">
    <source>
        <dbReference type="ARBA" id="ARBA00006555"/>
    </source>
</evidence>
<evidence type="ECO:0000313" key="14">
    <source>
        <dbReference type="Proteomes" id="UP001171945"/>
    </source>
</evidence>
<feature type="compositionally biased region" description="Basic and acidic residues" evidence="10">
    <location>
        <begin position="125"/>
        <end position="143"/>
    </location>
</feature>
<feature type="domain" description="TonB C-terminal" evidence="12">
    <location>
        <begin position="229"/>
        <end position="299"/>
    </location>
</feature>
<accession>A0ABT7VTF7</accession>
<evidence type="ECO:0000256" key="10">
    <source>
        <dbReference type="SAM" id="MobiDB-lite"/>
    </source>
</evidence>
<feature type="transmembrane region" description="Helical" evidence="11">
    <location>
        <begin position="15"/>
        <end position="33"/>
    </location>
</feature>
<evidence type="ECO:0000256" key="5">
    <source>
        <dbReference type="ARBA" id="ARBA00022519"/>
    </source>
</evidence>
<keyword evidence="3" id="KW-0813">Transport</keyword>
<dbReference type="InterPro" id="IPR037682">
    <property type="entry name" value="TonB_C"/>
</dbReference>
<keyword evidence="4" id="KW-1003">Cell membrane</keyword>
<dbReference type="Gene3D" id="3.30.1150.10">
    <property type="match status" value="1"/>
</dbReference>
<dbReference type="Pfam" id="PF03544">
    <property type="entry name" value="TonB_C"/>
    <property type="match status" value="1"/>
</dbReference>
<keyword evidence="5" id="KW-0997">Cell inner membrane</keyword>
<dbReference type="SUPFAM" id="SSF74653">
    <property type="entry name" value="TolA/TonB C-terminal domain"/>
    <property type="match status" value="1"/>
</dbReference>
<reference evidence="13" key="1">
    <citation type="submission" date="2023-06" db="EMBL/GenBank/DDBJ databases">
        <title>Uncultivated large filamentous bacteria from sulfidic sediments reveal new species and different genomic features in energy metabolism and defense.</title>
        <authorList>
            <person name="Fonseca A."/>
        </authorList>
    </citation>
    <scope>NUCLEOTIDE SEQUENCE</scope>
    <source>
        <strain evidence="13">HSG4</strain>
    </source>
</reference>
<sequence>MNTTFVYIDPVTERFAVALFIATLIHLVVLYGIGFSMPAPAKTLNTTMEIILVQKSTEKPPEEADYLAQISHEGGGEHSKKARPVTPTIAPFPDQTADLVFTPPPPQIAMAPKEDHVEIVTTEKEAKHQVEQHEKATPPEEPSKQGNASQSSVVEEYTSENVLFINAVAAKLASIQAELDEKFEDYTKIPRRKFISSSTKEYKYANYMDAWRRKIEEVGTQFYRKQTHLESLEGDLILDVAINPNGTIYHVKIKKLSKSTALNEAALRIARIAAPYDPFPENIRKEIDILHITRTWEFRYNALNSRK</sequence>
<evidence type="ECO:0000256" key="8">
    <source>
        <dbReference type="ARBA" id="ARBA00022989"/>
    </source>
</evidence>
<evidence type="ECO:0000256" key="1">
    <source>
        <dbReference type="ARBA" id="ARBA00004383"/>
    </source>
</evidence>
<keyword evidence="6 11" id="KW-0812">Transmembrane</keyword>